<dbReference type="Gene3D" id="2.40.160.50">
    <property type="entry name" value="membrane protein fhac: a member of the omp85/tpsb transporter family"/>
    <property type="match status" value="1"/>
</dbReference>
<accession>A0ABP7GP91</accession>
<keyword evidence="3" id="KW-1185">Reference proteome</keyword>
<name>A0ABP7GP91_9FLAO</name>
<reference evidence="3" key="1">
    <citation type="journal article" date="2019" name="Int. J. Syst. Evol. Microbiol.">
        <title>The Global Catalogue of Microorganisms (GCM) 10K type strain sequencing project: providing services to taxonomists for standard genome sequencing and annotation.</title>
        <authorList>
            <consortium name="The Broad Institute Genomics Platform"/>
            <consortium name="The Broad Institute Genome Sequencing Center for Infectious Disease"/>
            <person name="Wu L."/>
            <person name="Ma J."/>
        </authorList>
    </citation>
    <scope>NUCLEOTIDE SEQUENCE [LARGE SCALE GENOMIC DNA]</scope>
    <source>
        <strain evidence="3">JCM 17525</strain>
    </source>
</reference>
<evidence type="ECO:0000313" key="2">
    <source>
        <dbReference type="EMBL" id="GAA3772323.1"/>
    </source>
</evidence>
<organism evidence="2 3">
    <name type="scientific">Corallibacter vietnamensis</name>
    <dbReference type="NCBI Taxonomy" id="904130"/>
    <lineage>
        <taxon>Bacteria</taxon>
        <taxon>Pseudomonadati</taxon>
        <taxon>Bacteroidota</taxon>
        <taxon>Flavobacteriia</taxon>
        <taxon>Flavobacteriales</taxon>
        <taxon>Flavobacteriaceae</taxon>
        <taxon>Corallibacter</taxon>
    </lineage>
</organism>
<feature type="chain" id="PRO_5045045269" evidence="1">
    <location>
        <begin position="22"/>
        <end position="564"/>
    </location>
</feature>
<dbReference type="Proteomes" id="UP001501456">
    <property type="component" value="Unassembled WGS sequence"/>
</dbReference>
<keyword evidence="1" id="KW-0732">Signal</keyword>
<feature type="signal peptide" evidence="1">
    <location>
        <begin position="1"/>
        <end position="21"/>
    </location>
</feature>
<evidence type="ECO:0000256" key="1">
    <source>
        <dbReference type="SAM" id="SignalP"/>
    </source>
</evidence>
<dbReference type="RefSeq" id="WP_344725851.1">
    <property type="nucleotide sequence ID" value="NZ_BAABBI010000001.1"/>
</dbReference>
<gene>
    <name evidence="2" type="ORF">GCM10022271_00510</name>
</gene>
<sequence length="564" mass="65245">MNKSLLLFFIINLYFSFYTKAQDLQLQVTGNNEIETKIIDSVSYNKYHKDFSSIKAEVDSLKNKFLRIGYLNSFIQNINKENDSVFNATLYLKKKYNNLHIKYDENITPKSILKSITKNIDDGYFVIPIEATEETLSHINLKLSENGQPFNRIKLSNIIINKDNVEASLFVSEKQKTRTIDKIIVKGYERFPKSYLKYFFKIKTEDIFNLSAIKKKTLKFENLKFANQLKDPEVLFTEDSTTLYLYIDKIKSNSFDGFLGFGTNEETSKLEFNGYLNLSLLNNLNYGERLNIIYKSDENDQKTFNANINIPYLFGSPIGTEAELNIFKKDSTFSTVNQNIYINYQLNTKNKLSLGVNTTQSENLLSEQNSIASIKDYSKTLYSLRYEYIKIKSNNRLFPVKSLFDIEVGTGKREFERISENQTQVSFNTFNIFELNSKNSAYIRLNGFNLFSNTFLENELIRFGGINSIRGFEENSLTASLFGLINTEYRYTLSNSIYIHSIIDFSYFENKLINQKEKLYGFGLGFGILTKAGLLKFNYANGKSENQKFKLSNSQIHLSLSAVF</sequence>
<dbReference type="EMBL" id="BAABBI010000001">
    <property type="protein sequence ID" value="GAA3772323.1"/>
    <property type="molecule type" value="Genomic_DNA"/>
</dbReference>
<proteinExistence type="predicted"/>
<evidence type="ECO:0000313" key="3">
    <source>
        <dbReference type="Proteomes" id="UP001501456"/>
    </source>
</evidence>
<comment type="caution">
    <text evidence="2">The sequence shown here is derived from an EMBL/GenBank/DDBJ whole genome shotgun (WGS) entry which is preliminary data.</text>
</comment>
<protein>
    <submittedName>
        <fullName evidence="2">Membrane protein</fullName>
    </submittedName>
</protein>